<keyword evidence="3" id="KW-1185">Reference proteome</keyword>
<dbReference type="SUPFAM" id="SSF46785">
    <property type="entry name" value="Winged helix' DNA-binding domain"/>
    <property type="match status" value="1"/>
</dbReference>
<dbReference type="GO" id="GO:0003677">
    <property type="term" value="F:DNA binding"/>
    <property type="evidence" value="ECO:0007669"/>
    <property type="project" value="UniProtKB-KW"/>
</dbReference>
<dbReference type="InterPro" id="IPR030489">
    <property type="entry name" value="TR_Rrf2-type_CS"/>
</dbReference>
<dbReference type="Proteomes" id="UP000005267">
    <property type="component" value="Chromosome"/>
</dbReference>
<dbReference type="PROSITE" id="PS51197">
    <property type="entry name" value="HTH_RRF2_2"/>
    <property type="match status" value="1"/>
</dbReference>
<dbReference type="PROSITE" id="PS01332">
    <property type="entry name" value="HTH_RRF2_1"/>
    <property type="match status" value="1"/>
</dbReference>
<protein>
    <submittedName>
        <fullName evidence="2">BadM/Rrf2 family transcriptional regulator</fullName>
    </submittedName>
</protein>
<dbReference type="InterPro" id="IPR036390">
    <property type="entry name" value="WH_DNA-bd_sf"/>
</dbReference>
<dbReference type="GO" id="GO:0005829">
    <property type="term" value="C:cytosol"/>
    <property type="evidence" value="ECO:0007669"/>
    <property type="project" value="TreeGrafter"/>
</dbReference>
<dbReference type="Pfam" id="PF02082">
    <property type="entry name" value="Rrf2"/>
    <property type="match status" value="1"/>
</dbReference>
<dbReference type="AlphaFoldDB" id="I3UGI8"/>
<organism evidence="2 3">
    <name type="scientific">Advenella kashmirensis (strain DSM 17095 / LMG 22695 / WT001)</name>
    <name type="common">Tetrathiobacter kashmirensis</name>
    <dbReference type="NCBI Taxonomy" id="1036672"/>
    <lineage>
        <taxon>Bacteria</taxon>
        <taxon>Pseudomonadati</taxon>
        <taxon>Pseudomonadota</taxon>
        <taxon>Betaproteobacteria</taxon>
        <taxon>Burkholderiales</taxon>
        <taxon>Alcaligenaceae</taxon>
    </lineage>
</organism>
<evidence type="ECO:0000313" key="2">
    <source>
        <dbReference type="EMBL" id="AFK64126.1"/>
    </source>
</evidence>
<dbReference type="STRING" id="1036672.TKWG_22420"/>
<dbReference type="InterPro" id="IPR000944">
    <property type="entry name" value="Tscrpt_reg_Rrf2"/>
</dbReference>
<name>I3UGI8_ADVKW</name>
<reference evidence="3" key="2">
    <citation type="journal article" date="2013" name="PLoS ONE">
        <title>Genome implosion elicits host-confinement in Alcaligenaceae: evidence from the comparative genomics of Tetrathiobacter kashmirensis, a pathogen in the making.</title>
        <authorList>
            <person name="Ghosh W."/>
            <person name="Alam M."/>
            <person name="Roy C."/>
            <person name="Pyne P."/>
            <person name="George A."/>
            <person name="Chakraborty R."/>
            <person name="Majumder S."/>
            <person name="Agarwal A."/>
            <person name="Chakraborty S."/>
            <person name="Majumdar S."/>
            <person name="Gupta S.K."/>
        </authorList>
    </citation>
    <scope>NUCLEOTIDE SEQUENCE [LARGE SCALE GENOMIC DNA]</scope>
    <source>
        <strain evidence="3">WT001</strain>
    </source>
</reference>
<dbReference type="HOGENOM" id="CLU_107144_2_1_4"/>
<reference evidence="2 3" key="1">
    <citation type="journal article" date="2011" name="J. Bacteriol.">
        <title>Whole-genome shotgun sequencing of the sulfur-oxidizing chemoautotroph Tetrathiobacter kashmirensis.</title>
        <authorList>
            <person name="Ghosh W."/>
            <person name="George A."/>
            <person name="Agarwal A."/>
            <person name="Raj P."/>
            <person name="Alam M."/>
            <person name="Pyne P."/>
            <person name="Das Gupta S.K."/>
        </authorList>
    </citation>
    <scope>NUCLEOTIDE SEQUENCE [LARGE SCALE GENOMIC DNA]</scope>
    <source>
        <strain evidence="2 3">WT001</strain>
    </source>
</reference>
<dbReference type="GO" id="GO:0003700">
    <property type="term" value="F:DNA-binding transcription factor activity"/>
    <property type="evidence" value="ECO:0007669"/>
    <property type="project" value="TreeGrafter"/>
</dbReference>
<accession>I3UGI8</accession>
<dbReference type="NCBIfam" id="TIGR00738">
    <property type="entry name" value="rrf2_super"/>
    <property type="match status" value="1"/>
</dbReference>
<evidence type="ECO:0000313" key="3">
    <source>
        <dbReference type="Proteomes" id="UP000005267"/>
    </source>
</evidence>
<dbReference type="EMBL" id="CP003555">
    <property type="protein sequence ID" value="AFK64126.1"/>
    <property type="molecule type" value="Genomic_DNA"/>
</dbReference>
<dbReference type="InterPro" id="IPR036388">
    <property type="entry name" value="WH-like_DNA-bd_sf"/>
</dbReference>
<gene>
    <name evidence="2" type="ordered locus">TKWG_22420</name>
</gene>
<dbReference type="PANTHER" id="PTHR33221">
    <property type="entry name" value="WINGED HELIX-TURN-HELIX TRANSCRIPTIONAL REGULATOR, RRF2 FAMILY"/>
    <property type="match status" value="1"/>
</dbReference>
<proteinExistence type="predicted"/>
<keyword evidence="1" id="KW-0238">DNA-binding</keyword>
<evidence type="ECO:0000256" key="1">
    <source>
        <dbReference type="ARBA" id="ARBA00023125"/>
    </source>
</evidence>
<dbReference type="KEGG" id="aka:TKWG_22420"/>
<dbReference type="Gene3D" id="1.10.10.10">
    <property type="entry name" value="Winged helix-like DNA-binding domain superfamily/Winged helix DNA-binding domain"/>
    <property type="match status" value="1"/>
</dbReference>
<dbReference type="PANTHER" id="PTHR33221:SF4">
    <property type="entry name" value="HTH-TYPE TRANSCRIPTIONAL REPRESSOR NSRR"/>
    <property type="match status" value="1"/>
</dbReference>
<sequence>MLYCIFIATVKAHAEVYMRLTQYSDYALRVLIFLGSRDDGLSSIAEIARAYDISQNHLMKVVQHLGQLGYIETLRGRNGGIRLGLPVEQIVIGQLLRHTEGDIDLVDCSSCAIAGPCKLPSMFREATQAFLAVLDKYTLHDLLGQRSELRDLLHLSTAEQPLRRAPGRPFIEIAGSPQPPAPKA</sequence>